<evidence type="ECO:0000313" key="12">
    <source>
        <dbReference type="Proteomes" id="UP000182788"/>
    </source>
</evidence>
<evidence type="ECO:0000256" key="7">
    <source>
        <dbReference type="ARBA" id="ARBA00023288"/>
    </source>
</evidence>
<dbReference type="GeneID" id="87594040"/>
<evidence type="ECO:0000256" key="5">
    <source>
        <dbReference type="ARBA" id="ARBA00023136"/>
    </source>
</evidence>
<dbReference type="PANTHER" id="PTHR35789:SF1">
    <property type="entry name" value="SPORE GERMINATION PROTEIN B3"/>
    <property type="match status" value="1"/>
</dbReference>
<dbReference type="InterPro" id="IPR046953">
    <property type="entry name" value="Spore_GerAC-like_C"/>
</dbReference>
<dbReference type="Proteomes" id="UP000182788">
    <property type="component" value="Unassembled WGS sequence"/>
</dbReference>
<dbReference type="Pfam" id="PF05504">
    <property type="entry name" value="Spore_GerAC"/>
    <property type="match status" value="1"/>
</dbReference>
<evidence type="ECO:0000259" key="10">
    <source>
        <dbReference type="Pfam" id="PF25198"/>
    </source>
</evidence>
<dbReference type="InterPro" id="IPR057336">
    <property type="entry name" value="GerAC_N"/>
</dbReference>
<evidence type="ECO:0000256" key="6">
    <source>
        <dbReference type="ARBA" id="ARBA00023139"/>
    </source>
</evidence>
<accession>A0A1J9VG72</accession>
<dbReference type="AlphaFoldDB" id="A0A1J9VG72"/>
<dbReference type="Gene3D" id="3.30.300.210">
    <property type="entry name" value="Nutrient germinant receptor protein C, domain 3"/>
    <property type="match status" value="1"/>
</dbReference>
<evidence type="ECO:0000256" key="3">
    <source>
        <dbReference type="ARBA" id="ARBA00022544"/>
    </source>
</evidence>
<dbReference type="GO" id="GO:0016020">
    <property type="term" value="C:membrane"/>
    <property type="evidence" value="ECO:0007669"/>
    <property type="project" value="UniProtKB-SubCell"/>
</dbReference>
<gene>
    <name evidence="11" type="ORF">BAU28_16740</name>
</gene>
<dbReference type="RefSeq" id="WP_071720021.1">
    <property type="nucleotide sequence ID" value="NZ_CBCSHB010000039.1"/>
</dbReference>
<dbReference type="EMBL" id="MAOI01000102">
    <property type="protein sequence ID" value="OJD75423.1"/>
    <property type="molecule type" value="Genomic_DNA"/>
</dbReference>
<feature type="chain" id="PRO_5038794874" evidence="8">
    <location>
        <begin position="23"/>
        <end position="369"/>
    </location>
</feature>
<feature type="signal peptide" evidence="8">
    <location>
        <begin position="1"/>
        <end position="22"/>
    </location>
</feature>
<evidence type="ECO:0000256" key="1">
    <source>
        <dbReference type="ARBA" id="ARBA00004635"/>
    </source>
</evidence>
<keyword evidence="6" id="KW-0564">Palmitate</keyword>
<keyword evidence="4 8" id="KW-0732">Signal</keyword>
<dbReference type="GO" id="GO:0009847">
    <property type="term" value="P:spore germination"/>
    <property type="evidence" value="ECO:0007669"/>
    <property type="project" value="InterPro"/>
</dbReference>
<protein>
    <submittedName>
        <fullName evidence="11">Spore gernimation protein</fullName>
    </submittedName>
</protein>
<keyword evidence="3" id="KW-0309">Germination</keyword>
<feature type="domain" description="Spore germination GerAC-like C-terminal" evidence="9">
    <location>
        <begin position="198"/>
        <end position="366"/>
    </location>
</feature>
<dbReference type="InterPro" id="IPR038501">
    <property type="entry name" value="Spore_GerAC_C_sf"/>
</dbReference>
<evidence type="ECO:0000313" key="11">
    <source>
        <dbReference type="EMBL" id="OJD75423.1"/>
    </source>
</evidence>
<evidence type="ECO:0000259" key="9">
    <source>
        <dbReference type="Pfam" id="PF05504"/>
    </source>
</evidence>
<comment type="similarity">
    <text evidence="2">Belongs to the GerABKC lipoprotein family.</text>
</comment>
<evidence type="ECO:0000256" key="4">
    <source>
        <dbReference type="ARBA" id="ARBA00022729"/>
    </source>
</evidence>
<reference evidence="11 12" key="1">
    <citation type="submission" date="2016-06" db="EMBL/GenBank/DDBJ databases">
        <title>First insights into the genetic diversity and population structure of in the Bacillus cereus group bacteria from diverse marine environments.</title>
        <authorList>
            <person name="Liu Y."/>
            <person name="Lai Q."/>
            <person name="Shao Z."/>
        </authorList>
    </citation>
    <scope>NUCLEOTIDE SEQUENCE [LARGE SCALE GENOMIC DNA]</scope>
    <source>
        <strain evidence="11 12">NH24A2</strain>
    </source>
</reference>
<dbReference type="PANTHER" id="PTHR35789">
    <property type="entry name" value="SPORE GERMINATION PROTEIN B3"/>
    <property type="match status" value="1"/>
</dbReference>
<comment type="caution">
    <text evidence="11">The sequence shown here is derived from an EMBL/GenBank/DDBJ whole genome shotgun (WGS) entry which is preliminary data.</text>
</comment>
<dbReference type="NCBIfam" id="TIGR02887">
    <property type="entry name" value="spore_ger_x_C"/>
    <property type="match status" value="1"/>
</dbReference>
<evidence type="ECO:0000256" key="8">
    <source>
        <dbReference type="SAM" id="SignalP"/>
    </source>
</evidence>
<feature type="domain" description="Spore germination protein N-terminal" evidence="10">
    <location>
        <begin position="23"/>
        <end position="189"/>
    </location>
</feature>
<sequence length="369" mass="42289">MKQKILCSVLIPLLLLTGCLNLDQMNVEDVTLTLILGLDLDENDNLKVYLSSPVFNKEAKIKEEQYGVKSVTVRNSREKFDTLVMALTSGSKTQLILIGKRLLKHKKWVDYLDPFYRDPKNTVTTRIVAVDGPVSDIIYSAPKNKPRLPIYLTKLIDTGHRRNITVRTTLQDFHNQTREKGMTASISALKKNNNIKLTGTALLDEQNRYKLTITPKENLLLSTLQNNIKGEFPFTIAVPLQSESKEKHWLSFSAQGTKVKTSVQYKNHFLFNMNIHMRIVISERLFPFNVRNNGERLEKSIEKQLKSELERFIKKIQKAEIDPIGFGVYARAYKYKDWKKVQKQWGKALSKADVKVNVHVKIGGMGTIK</sequence>
<keyword evidence="5" id="KW-0472">Membrane</keyword>
<evidence type="ECO:0000256" key="2">
    <source>
        <dbReference type="ARBA" id="ARBA00007886"/>
    </source>
</evidence>
<dbReference type="PROSITE" id="PS51257">
    <property type="entry name" value="PROKAR_LIPOPROTEIN"/>
    <property type="match status" value="1"/>
</dbReference>
<dbReference type="Pfam" id="PF25198">
    <property type="entry name" value="Spore_GerAC_N"/>
    <property type="match status" value="1"/>
</dbReference>
<dbReference type="InterPro" id="IPR008844">
    <property type="entry name" value="Spore_GerAC-like"/>
</dbReference>
<organism evidence="11 12">
    <name type="scientific">Bacillus paramycoides</name>
    <dbReference type="NCBI Taxonomy" id="2026194"/>
    <lineage>
        <taxon>Bacteria</taxon>
        <taxon>Bacillati</taxon>
        <taxon>Bacillota</taxon>
        <taxon>Bacilli</taxon>
        <taxon>Bacillales</taxon>
        <taxon>Bacillaceae</taxon>
        <taxon>Bacillus</taxon>
        <taxon>Bacillus cereus group</taxon>
    </lineage>
</organism>
<name>A0A1J9VG72_9BACI</name>
<comment type="subcellular location">
    <subcellularLocation>
        <location evidence="1">Membrane</location>
        <topology evidence="1">Lipid-anchor</topology>
    </subcellularLocation>
</comment>
<keyword evidence="7" id="KW-0449">Lipoprotein</keyword>
<proteinExistence type="inferred from homology"/>